<dbReference type="Pfam" id="PF02237">
    <property type="entry name" value="BPL_C"/>
    <property type="match status" value="1"/>
</dbReference>
<comment type="caution">
    <text evidence="8">The sequence shown here is derived from an EMBL/GenBank/DDBJ whole genome shotgun (WGS) entry which is preliminary data.</text>
</comment>
<dbReference type="PROSITE" id="PS51733">
    <property type="entry name" value="BPL_LPL_CATALYTIC"/>
    <property type="match status" value="1"/>
</dbReference>
<organism evidence="8 9">
    <name type="scientific">Kiloniella spongiae</name>
    <dbReference type="NCBI Taxonomy" id="1489064"/>
    <lineage>
        <taxon>Bacteria</taxon>
        <taxon>Pseudomonadati</taxon>
        <taxon>Pseudomonadota</taxon>
        <taxon>Alphaproteobacteria</taxon>
        <taxon>Rhodospirillales</taxon>
        <taxon>Kiloniellaceae</taxon>
        <taxon>Kiloniella</taxon>
    </lineage>
</organism>
<reference evidence="8 9" key="1">
    <citation type="submission" date="2015-03" db="EMBL/GenBank/DDBJ databases">
        <title>Genome Sequence of Kiloniella spongiae MEBiC09566, isolated from a marine sponge.</title>
        <authorList>
            <person name="Shao Z."/>
            <person name="Wang L."/>
            <person name="Li X."/>
        </authorList>
    </citation>
    <scope>NUCLEOTIDE SEQUENCE [LARGE SCALE GENOMIC DNA]</scope>
    <source>
        <strain evidence="8 9">MEBiC09566</strain>
    </source>
</reference>
<dbReference type="NCBIfam" id="TIGR00121">
    <property type="entry name" value="birA_ligase"/>
    <property type="match status" value="1"/>
</dbReference>
<keyword evidence="3" id="KW-0067">ATP-binding</keyword>
<dbReference type="InterPro" id="IPR004408">
    <property type="entry name" value="Biotin_CoA_COase_ligase"/>
</dbReference>
<dbReference type="InterPro" id="IPR045864">
    <property type="entry name" value="aa-tRNA-synth_II/BPL/LPL"/>
</dbReference>
<keyword evidence="2" id="KW-0547">Nucleotide-binding</keyword>
<evidence type="ECO:0000256" key="1">
    <source>
        <dbReference type="ARBA" id="ARBA00022598"/>
    </source>
</evidence>
<dbReference type="PANTHER" id="PTHR12835:SF5">
    <property type="entry name" value="BIOTIN--PROTEIN LIGASE"/>
    <property type="match status" value="1"/>
</dbReference>
<evidence type="ECO:0000256" key="3">
    <source>
        <dbReference type="ARBA" id="ARBA00022840"/>
    </source>
</evidence>
<dbReference type="InterPro" id="IPR003142">
    <property type="entry name" value="BPL_C"/>
</dbReference>
<dbReference type="SUPFAM" id="SSF55681">
    <property type="entry name" value="Class II aaRS and biotin synthetases"/>
    <property type="match status" value="1"/>
</dbReference>
<name>A0A0H2MGK2_9PROT</name>
<dbReference type="Proteomes" id="UP000035444">
    <property type="component" value="Unassembled WGS sequence"/>
</dbReference>
<dbReference type="SUPFAM" id="SSF50037">
    <property type="entry name" value="C-terminal domain of transcriptional repressors"/>
    <property type="match status" value="1"/>
</dbReference>
<feature type="domain" description="BPL/LPL catalytic" evidence="7">
    <location>
        <begin position="15"/>
        <end position="190"/>
    </location>
</feature>
<keyword evidence="1" id="KW-0436">Ligase</keyword>
<comment type="catalytic activity">
    <reaction evidence="6">
        <text>biotin + L-lysyl-[protein] + ATP = N(6)-biotinyl-L-lysyl-[protein] + AMP + diphosphate + H(+)</text>
        <dbReference type="Rhea" id="RHEA:11756"/>
        <dbReference type="Rhea" id="RHEA-COMP:9752"/>
        <dbReference type="Rhea" id="RHEA-COMP:10505"/>
        <dbReference type="ChEBI" id="CHEBI:15378"/>
        <dbReference type="ChEBI" id="CHEBI:29969"/>
        <dbReference type="ChEBI" id="CHEBI:30616"/>
        <dbReference type="ChEBI" id="CHEBI:33019"/>
        <dbReference type="ChEBI" id="CHEBI:57586"/>
        <dbReference type="ChEBI" id="CHEBI:83144"/>
        <dbReference type="ChEBI" id="CHEBI:456215"/>
        <dbReference type="EC" id="6.3.4.15"/>
    </reaction>
</comment>
<protein>
    <recommendedName>
        <fullName evidence="5">biotin--[biotin carboxyl-carrier protein] ligase</fullName>
        <ecNumber evidence="5">6.3.4.15</ecNumber>
    </recommendedName>
</protein>
<evidence type="ECO:0000259" key="7">
    <source>
        <dbReference type="PROSITE" id="PS51733"/>
    </source>
</evidence>
<evidence type="ECO:0000313" key="9">
    <source>
        <dbReference type="Proteomes" id="UP000035444"/>
    </source>
</evidence>
<dbReference type="GO" id="GO:0004077">
    <property type="term" value="F:biotin--[biotin carboxyl-carrier protein] ligase activity"/>
    <property type="evidence" value="ECO:0007669"/>
    <property type="project" value="UniProtKB-EC"/>
</dbReference>
<dbReference type="Pfam" id="PF03099">
    <property type="entry name" value="BPL_LplA_LipB"/>
    <property type="match status" value="1"/>
</dbReference>
<dbReference type="OrthoDB" id="9807064at2"/>
<keyword evidence="4" id="KW-0092">Biotin</keyword>
<dbReference type="RefSeq" id="WP_047763569.1">
    <property type="nucleotide sequence ID" value="NZ_LAQL01000004.1"/>
</dbReference>
<dbReference type="PANTHER" id="PTHR12835">
    <property type="entry name" value="BIOTIN PROTEIN LIGASE"/>
    <property type="match status" value="1"/>
</dbReference>
<dbReference type="STRING" id="1489064.WH96_07680"/>
<dbReference type="GO" id="GO:0005737">
    <property type="term" value="C:cytoplasm"/>
    <property type="evidence" value="ECO:0007669"/>
    <property type="project" value="TreeGrafter"/>
</dbReference>
<dbReference type="GO" id="GO:0005524">
    <property type="term" value="F:ATP binding"/>
    <property type="evidence" value="ECO:0007669"/>
    <property type="project" value="UniProtKB-KW"/>
</dbReference>
<dbReference type="Gene3D" id="2.30.30.100">
    <property type="match status" value="1"/>
</dbReference>
<dbReference type="Gene3D" id="3.30.930.10">
    <property type="entry name" value="Bira Bifunctional Protein, Domain 2"/>
    <property type="match status" value="1"/>
</dbReference>
<accession>A0A0H2MGK2</accession>
<dbReference type="EC" id="6.3.4.15" evidence="5"/>
<dbReference type="AlphaFoldDB" id="A0A0H2MGK2"/>
<evidence type="ECO:0000256" key="6">
    <source>
        <dbReference type="ARBA" id="ARBA00047846"/>
    </source>
</evidence>
<keyword evidence="9" id="KW-1185">Reference proteome</keyword>
<dbReference type="CDD" id="cd16442">
    <property type="entry name" value="BPL"/>
    <property type="match status" value="1"/>
</dbReference>
<dbReference type="EMBL" id="LAQL01000004">
    <property type="protein sequence ID" value="KLN61488.1"/>
    <property type="molecule type" value="Genomic_DNA"/>
</dbReference>
<dbReference type="InterPro" id="IPR008988">
    <property type="entry name" value="Transcriptional_repressor_C"/>
</dbReference>
<evidence type="ECO:0000256" key="2">
    <source>
        <dbReference type="ARBA" id="ARBA00022741"/>
    </source>
</evidence>
<evidence type="ECO:0000256" key="4">
    <source>
        <dbReference type="ARBA" id="ARBA00023267"/>
    </source>
</evidence>
<evidence type="ECO:0000256" key="5">
    <source>
        <dbReference type="ARBA" id="ARBA00024227"/>
    </source>
</evidence>
<evidence type="ECO:0000313" key="8">
    <source>
        <dbReference type="EMBL" id="KLN61488.1"/>
    </source>
</evidence>
<proteinExistence type="predicted"/>
<dbReference type="InterPro" id="IPR004143">
    <property type="entry name" value="BPL_LPL_catalytic"/>
</dbReference>
<gene>
    <name evidence="8" type="ORF">WH96_07680</name>
</gene>
<sequence length="255" mass="27983">MTEGTSSLVIPSSFSVICKEEVGSTNDEVRLLAEQGARDGTIVWALRQSAGRGRQGRTWVSPVGNLYFSTLLRPERSIAEAANLSFVASLALSDAIRKLDRKLVPGLKWPNDVLLSGKKVSGVLLESKADRSGKLDYLIMGVGVNIEHYPDDARYPATSLREQGLSDEVEADKLLESFINSFDARYKLWKKEGFDSVRSAWLDQAHGLGEKIYVRLPGETLSGRFVTIDKDGALDLDLESGKQRLVTAGDVFFAS</sequence>